<dbReference type="InterPro" id="IPR013255">
    <property type="entry name" value="Spc25_C"/>
</dbReference>
<feature type="domain" description="Chromosome segregation protein Spc25 C-terminal" evidence="10">
    <location>
        <begin position="278"/>
        <end position="348"/>
    </location>
</feature>
<evidence type="ECO:0000259" key="10">
    <source>
        <dbReference type="Pfam" id="PF08234"/>
    </source>
</evidence>
<dbReference type="GO" id="GO:0031262">
    <property type="term" value="C:Ndc80 complex"/>
    <property type="evidence" value="ECO:0007669"/>
    <property type="project" value="InterPro"/>
</dbReference>
<comment type="function">
    <text evidence="9">Acts as a component of the essential kinetochore-associated NDC80 complex, which is required for chromosome segregation and spindle checkpoint activity.</text>
</comment>
<organism evidence="11">
    <name type="scientific">Aegilops tauschii</name>
    <name type="common">Tausch's goatgrass</name>
    <name type="synonym">Aegilops squarrosa</name>
    <dbReference type="NCBI Taxonomy" id="37682"/>
    <lineage>
        <taxon>Eukaryota</taxon>
        <taxon>Viridiplantae</taxon>
        <taxon>Streptophyta</taxon>
        <taxon>Embryophyta</taxon>
        <taxon>Tracheophyta</taxon>
        <taxon>Spermatophyta</taxon>
        <taxon>Magnoliopsida</taxon>
        <taxon>Liliopsida</taxon>
        <taxon>Poales</taxon>
        <taxon>Poaceae</taxon>
        <taxon>BOP clade</taxon>
        <taxon>Pooideae</taxon>
        <taxon>Triticodae</taxon>
        <taxon>Triticeae</taxon>
        <taxon>Triticinae</taxon>
        <taxon>Aegilops</taxon>
    </lineage>
</organism>
<keyword evidence="7 9" id="KW-0131">Cell cycle</keyword>
<evidence type="ECO:0000256" key="4">
    <source>
        <dbReference type="ARBA" id="ARBA00022618"/>
    </source>
</evidence>
<dbReference type="AlphaFoldDB" id="R7WCD1"/>
<proteinExistence type="inferred from homology"/>
<dbReference type="GO" id="GO:0051301">
    <property type="term" value="P:cell division"/>
    <property type="evidence" value="ECO:0007669"/>
    <property type="project" value="UniProtKB-UniRule"/>
</dbReference>
<comment type="subunit">
    <text evidence="9">Component of the NDC80 complex.</text>
</comment>
<evidence type="ECO:0000256" key="2">
    <source>
        <dbReference type="ARBA" id="ARBA00006379"/>
    </source>
</evidence>
<comment type="similarity">
    <text evidence="2 9">Belongs to the SPC25 family.</text>
</comment>
<keyword evidence="9" id="KW-0995">Kinetochore</keyword>
<dbReference type="GO" id="GO:0005634">
    <property type="term" value="C:nucleus"/>
    <property type="evidence" value="ECO:0007669"/>
    <property type="project" value="UniProtKB-SubCell"/>
</dbReference>
<keyword evidence="4 9" id="KW-0132">Cell division</keyword>
<reference evidence="11" key="1">
    <citation type="submission" date="2015-06" db="UniProtKB">
        <authorList>
            <consortium name="EnsemblPlants"/>
        </authorList>
    </citation>
    <scope>IDENTIFICATION</scope>
</reference>
<evidence type="ECO:0000256" key="6">
    <source>
        <dbReference type="ARBA" id="ARBA00023054"/>
    </source>
</evidence>
<keyword evidence="6" id="KW-0175">Coiled coil</keyword>
<keyword evidence="5 9" id="KW-0498">Mitosis</keyword>
<protein>
    <recommendedName>
        <fullName evidence="9">Kinetochore protein SPC25</fullName>
    </recommendedName>
</protein>
<dbReference type="CDD" id="cd23784">
    <property type="entry name" value="RWD_Spc25"/>
    <property type="match status" value="1"/>
</dbReference>
<dbReference type="Pfam" id="PF08234">
    <property type="entry name" value="Spindle_Spc25"/>
    <property type="match status" value="1"/>
</dbReference>
<evidence type="ECO:0000256" key="9">
    <source>
        <dbReference type="RuleBase" id="RU367150"/>
    </source>
</evidence>
<evidence type="ECO:0000256" key="3">
    <source>
        <dbReference type="ARBA" id="ARBA00022454"/>
    </source>
</evidence>
<dbReference type="EnsemblPlants" id="EMT19593">
    <property type="protein sequence ID" value="EMT19593"/>
    <property type="gene ID" value="F775_24495"/>
</dbReference>
<comment type="subcellular location">
    <subcellularLocation>
        <location evidence="1">Chromosome</location>
        <location evidence="1">Centromere</location>
    </subcellularLocation>
    <subcellularLocation>
        <location evidence="9">Nucleus</location>
    </subcellularLocation>
    <subcellularLocation>
        <location evidence="9">Chromosome</location>
        <location evidence="9">Centromere</location>
        <location evidence="9">Kinetochore</location>
    </subcellularLocation>
</comment>
<evidence type="ECO:0000256" key="7">
    <source>
        <dbReference type="ARBA" id="ARBA00023306"/>
    </source>
</evidence>
<accession>R7WCD1</accession>
<sequence>MHSTSFRLYVDLELTSGVSKQCLDKPSLSLSSFDGRGSPSEMDMAKARQISLFLCWIKLSLCPSRFFHAGGEMEKRLSLSLTERWAHGETAKENCLNPGRGKTENTPKNRKKRDGVGVSHFNNLQQTAESSSGSSALLLARSPHRRRLALLAGGPSSSPAARIRRQILRVAEDLDGLKKRLRDLGADLGQALSVKLVMESKCEKLRESISASAATSEQLGDLVTNQRNRSERHAAVISDVLEAAEAFEAKNEEDVTLMKDMEKAICWYQKRLGFQPVVEGEGVKFIFDKVDLQSPEKEFSFSLKFDSDRYTPVLQCSPPVEDSEELMKDLNLTNDLVKFVRIIRQRFQAAALNGDLPVSPTVCSDASAIPISSPVIKSVDSRSKNDRDRSNSQNMRPQDDIACYLKFLVGIRCKNQVGVPWFIFDFLKRELH</sequence>
<keyword evidence="9" id="KW-0539">Nucleus</keyword>
<dbReference type="InterPro" id="IPR045143">
    <property type="entry name" value="Spc25"/>
</dbReference>
<keyword evidence="8 9" id="KW-0137">Centromere</keyword>
<evidence type="ECO:0000256" key="5">
    <source>
        <dbReference type="ARBA" id="ARBA00022776"/>
    </source>
</evidence>
<evidence type="ECO:0000256" key="8">
    <source>
        <dbReference type="ARBA" id="ARBA00023328"/>
    </source>
</evidence>
<dbReference type="FunFam" id="3.30.457.50:FF:000001">
    <property type="entry name" value="Probable kinetochore protein spc25"/>
    <property type="match status" value="1"/>
</dbReference>
<dbReference type="PANTHER" id="PTHR14281">
    <property type="entry name" value="KINETOCHORE PROTEIN SPC25-RELATED"/>
    <property type="match status" value="1"/>
</dbReference>
<name>R7WCD1_AEGTA</name>
<evidence type="ECO:0000256" key="1">
    <source>
        <dbReference type="ARBA" id="ARBA00004584"/>
    </source>
</evidence>
<dbReference type="Gene3D" id="3.30.457.50">
    <property type="entry name" value="Chromosome segregation protein Spc25"/>
    <property type="match status" value="1"/>
</dbReference>
<evidence type="ECO:0000313" key="11">
    <source>
        <dbReference type="EnsemblPlants" id="EMT19593"/>
    </source>
</evidence>
<keyword evidence="3 9" id="KW-0158">Chromosome</keyword>
<dbReference type="GO" id="GO:0007059">
    <property type="term" value="P:chromosome segregation"/>
    <property type="evidence" value="ECO:0007669"/>
    <property type="project" value="InterPro"/>
</dbReference>
<dbReference type="PANTHER" id="PTHR14281:SF1">
    <property type="entry name" value="KINETOCHORE PROTEIN SPC25"/>
    <property type="match status" value="1"/>
</dbReference>